<evidence type="ECO:0000313" key="3">
    <source>
        <dbReference type="EMBL" id="OQP46964.1"/>
    </source>
</evidence>
<dbReference type="Pfam" id="PF00106">
    <property type="entry name" value="adh_short"/>
    <property type="match status" value="1"/>
</dbReference>
<dbReference type="InterPro" id="IPR002347">
    <property type="entry name" value="SDR_fam"/>
</dbReference>
<evidence type="ECO:0000256" key="2">
    <source>
        <dbReference type="ARBA" id="ARBA00023002"/>
    </source>
</evidence>
<reference evidence="4" key="1">
    <citation type="submission" date="2016-04" db="EMBL/GenBank/DDBJ databases">
        <authorList>
            <person name="Chen L."/>
            <person name="Zhuang W."/>
            <person name="Wang G."/>
        </authorList>
    </citation>
    <scope>NUCLEOTIDE SEQUENCE [LARGE SCALE GENOMIC DNA]</scope>
    <source>
        <strain evidence="4">17621</strain>
    </source>
</reference>
<dbReference type="PRINTS" id="PR00081">
    <property type="entry name" value="GDHRDH"/>
</dbReference>
<comment type="caution">
    <text evidence="3">The sequence shown here is derived from an EMBL/GenBank/DDBJ whole genome shotgun (WGS) entry which is preliminary data.</text>
</comment>
<dbReference type="EMBL" id="LVXG01000023">
    <property type="protein sequence ID" value="OQP46964.1"/>
    <property type="molecule type" value="Genomic_DNA"/>
</dbReference>
<name>A0A1V9ELY2_9BACT</name>
<organism evidence="3 4">
    <name type="scientific">Niastella yeongjuensis</name>
    <dbReference type="NCBI Taxonomy" id="354355"/>
    <lineage>
        <taxon>Bacteria</taxon>
        <taxon>Pseudomonadati</taxon>
        <taxon>Bacteroidota</taxon>
        <taxon>Chitinophagia</taxon>
        <taxon>Chitinophagales</taxon>
        <taxon>Chitinophagaceae</taxon>
        <taxon>Niastella</taxon>
    </lineage>
</organism>
<dbReference type="Proteomes" id="UP000192610">
    <property type="component" value="Unassembled WGS sequence"/>
</dbReference>
<dbReference type="STRING" id="354355.SAMN05660816_01111"/>
<evidence type="ECO:0008006" key="5">
    <source>
        <dbReference type="Google" id="ProtNLM"/>
    </source>
</evidence>
<comment type="similarity">
    <text evidence="1">Belongs to the short-chain dehydrogenases/reductases (SDR) family.</text>
</comment>
<dbReference type="RefSeq" id="WP_081200973.1">
    <property type="nucleotide sequence ID" value="NZ_FOCZ01000002.1"/>
</dbReference>
<dbReference type="PANTHER" id="PTHR43008:SF4">
    <property type="entry name" value="CHAIN DEHYDROGENASE, PUTATIVE (AFU_ORTHOLOGUE AFUA_4G08710)-RELATED"/>
    <property type="match status" value="1"/>
</dbReference>
<dbReference type="PANTHER" id="PTHR43008">
    <property type="entry name" value="BENZIL REDUCTASE"/>
    <property type="match status" value="1"/>
</dbReference>
<dbReference type="AlphaFoldDB" id="A0A1V9ELY2"/>
<evidence type="ECO:0000313" key="4">
    <source>
        <dbReference type="Proteomes" id="UP000192610"/>
    </source>
</evidence>
<dbReference type="Gene3D" id="3.40.50.720">
    <property type="entry name" value="NAD(P)-binding Rossmann-like Domain"/>
    <property type="match status" value="1"/>
</dbReference>
<keyword evidence="2" id="KW-0560">Oxidoreductase</keyword>
<dbReference type="OrthoDB" id="9810908at2"/>
<keyword evidence="4" id="KW-1185">Reference proteome</keyword>
<dbReference type="SUPFAM" id="SSF51735">
    <property type="entry name" value="NAD(P)-binding Rossmann-fold domains"/>
    <property type="match status" value="1"/>
</dbReference>
<evidence type="ECO:0000256" key="1">
    <source>
        <dbReference type="ARBA" id="ARBA00006484"/>
    </source>
</evidence>
<dbReference type="GO" id="GO:0050664">
    <property type="term" value="F:oxidoreductase activity, acting on NAD(P)H, oxygen as acceptor"/>
    <property type="evidence" value="ECO:0007669"/>
    <property type="project" value="TreeGrafter"/>
</dbReference>
<protein>
    <recommendedName>
        <fullName evidence="5">Short-chain dehydrogenase</fullName>
    </recommendedName>
</protein>
<gene>
    <name evidence="3" type="ORF">A4H97_05435</name>
</gene>
<proteinExistence type="inferred from homology"/>
<sequence>MSKTIIITGANGNLGTAVVKKFLDQDYKVVAVDHSGSHLGFADRHPNFELHGIDLSDEAECKTFVNEAIGLYGNIDCAVLLAGGFEMGGIDTTDTAQLRKMFSLNFETAYHLARPLFQHMMQNGYGRLVFTGARPGIQLEEGHNKIAYALSKSLLFNLAEILNREAKGKNVTVSVIAPSTIDTKPNRDSMPDAKFDNWVKPEAIADVLSFICSDSSNVLRESVYKVYNNA</sequence>
<accession>A0A1V9ELY2</accession>
<dbReference type="InterPro" id="IPR036291">
    <property type="entry name" value="NAD(P)-bd_dom_sf"/>
</dbReference>